<dbReference type="Proteomes" id="UP000465812">
    <property type="component" value="Chromosome"/>
</dbReference>
<feature type="region of interest" description="Disordered" evidence="1">
    <location>
        <begin position="35"/>
        <end position="65"/>
    </location>
</feature>
<organism evidence="2 3">
    <name type="scientific">Mycobacterium mantenii</name>
    <dbReference type="NCBI Taxonomy" id="560555"/>
    <lineage>
        <taxon>Bacteria</taxon>
        <taxon>Bacillati</taxon>
        <taxon>Actinomycetota</taxon>
        <taxon>Actinomycetes</taxon>
        <taxon>Mycobacteriales</taxon>
        <taxon>Mycobacteriaceae</taxon>
        <taxon>Mycobacterium</taxon>
        <taxon>Mycobacterium avium complex (MAC)</taxon>
    </lineage>
</organism>
<reference evidence="2 3" key="1">
    <citation type="journal article" date="2019" name="Emerg. Microbes Infect.">
        <title>Comprehensive subspecies identification of 175 nontuberculous mycobacteria species based on 7547 genomic profiles.</title>
        <authorList>
            <person name="Matsumoto Y."/>
            <person name="Kinjo T."/>
            <person name="Motooka D."/>
            <person name="Nabeya D."/>
            <person name="Jung N."/>
            <person name="Uechi K."/>
            <person name="Horii T."/>
            <person name="Iida T."/>
            <person name="Fujita J."/>
            <person name="Nakamura S."/>
        </authorList>
    </citation>
    <scope>NUCLEOTIDE SEQUENCE [LARGE SCALE GENOMIC DNA]</scope>
    <source>
        <strain evidence="2 3">JCM 18113</strain>
    </source>
</reference>
<accession>A0ABM7JVD4</accession>
<protein>
    <submittedName>
        <fullName evidence="2">Uncharacterized protein</fullName>
    </submittedName>
</protein>
<proteinExistence type="predicted"/>
<sequence>MARPALAVPQMAENYALLHSHENWEWLASSASPATGFGGRETPNVHSRENRQTSHQVCTFDARKT</sequence>
<dbReference type="EMBL" id="AP022590">
    <property type="protein sequence ID" value="BBY39538.1"/>
    <property type="molecule type" value="Genomic_DNA"/>
</dbReference>
<keyword evidence="3" id="KW-1185">Reference proteome</keyword>
<name>A0ABM7JVD4_MYCNT</name>
<evidence type="ECO:0000256" key="1">
    <source>
        <dbReference type="SAM" id="MobiDB-lite"/>
    </source>
</evidence>
<evidence type="ECO:0000313" key="2">
    <source>
        <dbReference type="EMBL" id="BBY39538.1"/>
    </source>
</evidence>
<gene>
    <name evidence="2" type="ORF">MMAN_36720</name>
</gene>
<evidence type="ECO:0000313" key="3">
    <source>
        <dbReference type="Proteomes" id="UP000465812"/>
    </source>
</evidence>